<organism evidence="9 10">
    <name type="scientific">Penstemon smallii</name>
    <dbReference type="NCBI Taxonomy" id="265156"/>
    <lineage>
        <taxon>Eukaryota</taxon>
        <taxon>Viridiplantae</taxon>
        <taxon>Streptophyta</taxon>
        <taxon>Embryophyta</taxon>
        <taxon>Tracheophyta</taxon>
        <taxon>Spermatophyta</taxon>
        <taxon>Magnoliopsida</taxon>
        <taxon>eudicotyledons</taxon>
        <taxon>Gunneridae</taxon>
        <taxon>Pentapetalae</taxon>
        <taxon>asterids</taxon>
        <taxon>lamiids</taxon>
        <taxon>Lamiales</taxon>
        <taxon>Plantaginaceae</taxon>
        <taxon>Cheloneae</taxon>
        <taxon>Penstemon</taxon>
    </lineage>
</organism>
<proteinExistence type="inferred from homology"/>
<dbReference type="Proteomes" id="UP001634393">
    <property type="component" value="Unassembled WGS sequence"/>
</dbReference>
<evidence type="ECO:0000313" key="10">
    <source>
        <dbReference type="Proteomes" id="UP001634393"/>
    </source>
</evidence>
<dbReference type="InterPro" id="IPR007263">
    <property type="entry name" value="DCC1-like"/>
</dbReference>
<evidence type="ECO:0008006" key="11">
    <source>
        <dbReference type="Google" id="ProtNLM"/>
    </source>
</evidence>
<dbReference type="PROSITE" id="PS00137">
    <property type="entry name" value="SUBTILASE_HIS"/>
    <property type="match status" value="1"/>
</dbReference>
<comment type="similarity">
    <text evidence="1">Belongs to the peptidase S8 family.</text>
</comment>
<dbReference type="Pfam" id="PF04134">
    <property type="entry name" value="DCC1-like"/>
    <property type="match status" value="1"/>
</dbReference>
<evidence type="ECO:0000256" key="4">
    <source>
        <dbReference type="ARBA" id="ARBA00022801"/>
    </source>
</evidence>
<dbReference type="Gene3D" id="3.50.30.30">
    <property type="match status" value="1"/>
</dbReference>
<dbReference type="InterPro" id="IPR045051">
    <property type="entry name" value="SBT"/>
</dbReference>
<name>A0ABD3SX69_9LAMI</name>
<dbReference type="InterPro" id="IPR023828">
    <property type="entry name" value="Peptidase_S8_Ser-AS"/>
</dbReference>
<feature type="domain" description="Peptidase S8/S53" evidence="7">
    <location>
        <begin position="309"/>
        <end position="552"/>
    </location>
</feature>
<dbReference type="InterPro" id="IPR036852">
    <property type="entry name" value="Peptidase_S8/S53_dom_sf"/>
</dbReference>
<feature type="domain" description="Subtilisin-like protease fibronectin type-III" evidence="8">
    <location>
        <begin position="618"/>
        <end position="679"/>
    </location>
</feature>
<dbReference type="Gene3D" id="2.60.40.2310">
    <property type="match status" value="1"/>
</dbReference>
<dbReference type="InterPro" id="IPR000209">
    <property type="entry name" value="Peptidase_S8/S53_dom"/>
</dbReference>
<dbReference type="InterPro" id="IPR022398">
    <property type="entry name" value="Peptidase_S8_His-AS"/>
</dbReference>
<dbReference type="PRINTS" id="PR00723">
    <property type="entry name" value="SUBTILISIN"/>
</dbReference>
<dbReference type="PROSITE" id="PS00138">
    <property type="entry name" value="SUBTILASE_SER"/>
    <property type="match status" value="1"/>
</dbReference>
<evidence type="ECO:0000256" key="3">
    <source>
        <dbReference type="ARBA" id="ARBA00022729"/>
    </source>
</evidence>
<evidence type="ECO:0000259" key="8">
    <source>
        <dbReference type="Pfam" id="PF17766"/>
    </source>
</evidence>
<evidence type="ECO:0000256" key="6">
    <source>
        <dbReference type="SAM" id="SignalP"/>
    </source>
</evidence>
<dbReference type="Pfam" id="PF17766">
    <property type="entry name" value="fn3_6"/>
    <property type="match status" value="1"/>
</dbReference>
<keyword evidence="2" id="KW-0645">Protease</keyword>
<dbReference type="Pfam" id="PF00082">
    <property type="entry name" value="Peptidase_S8"/>
    <property type="match status" value="1"/>
</dbReference>
<feature type="chain" id="PRO_5044836574" description="Peptidase S8/S53 domain-containing protein" evidence="6">
    <location>
        <begin position="18"/>
        <end position="757"/>
    </location>
</feature>
<evidence type="ECO:0000256" key="1">
    <source>
        <dbReference type="ARBA" id="ARBA00011073"/>
    </source>
</evidence>
<reference evidence="9 10" key="1">
    <citation type="submission" date="2024-12" db="EMBL/GenBank/DDBJ databases">
        <title>The unique morphological basis and parallel evolutionary history of personate flowers in Penstemon.</title>
        <authorList>
            <person name="Depatie T.H."/>
            <person name="Wessinger C.A."/>
        </authorList>
    </citation>
    <scope>NUCLEOTIDE SEQUENCE [LARGE SCALE GENOMIC DNA]</scope>
    <source>
        <strain evidence="9">WTNN_2</strain>
        <tissue evidence="9">Leaf</tissue>
    </source>
</reference>
<dbReference type="InterPro" id="IPR041469">
    <property type="entry name" value="Subtilisin-like_FN3"/>
</dbReference>
<dbReference type="EMBL" id="JBJXBP010000005">
    <property type="protein sequence ID" value="KAL3829050.1"/>
    <property type="molecule type" value="Genomic_DNA"/>
</dbReference>
<comment type="caution">
    <text evidence="9">The sequence shown here is derived from an EMBL/GenBank/DDBJ whole genome shotgun (WGS) entry which is preliminary data.</text>
</comment>
<dbReference type="GO" id="GO:0008236">
    <property type="term" value="F:serine-type peptidase activity"/>
    <property type="evidence" value="ECO:0007669"/>
    <property type="project" value="UniProtKB-KW"/>
</dbReference>
<evidence type="ECO:0000256" key="5">
    <source>
        <dbReference type="ARBA" id="ARBA00022825"/>
    </source>
</evidence>
<evidence type="ECO:0000259" key="7">
    <source>
        <dbReference type="Pfam" id="PF00082"/>
    </source>
</evidence>
<protein>
    <recommendedName>
        <fullName evidence="11">Peptidase S8/S53 domain-containing protein</fullName>
    </recommendedName>
</protein>
<dbReference type="SUPFAM" id="SSF52743">
    <property type="entry name" value="Subtilisin-like"/>
    <property type="match status" value="1"/>
</dbReference>
<keyword evidence="10" id="KW-1185">Reference proteome</keyword>
<sequence length="757" mass="84348">MMILLSNFSAAALRVLSYLPLPYSALSSLMIIPTPLRDAVYDYVAKNRYDWFGKDDDCLVLKETELLERFVDWEELLHPTLKQHSGKDIEEQDGIHKLIKRTPISSNLFSKMLPTEFTKMLLLLELLICLLASSILIATASNTEDLDRQTNVSYPFPQIKGSHFIGSGSYFNDHPSFLPESFYESQTTKSFDYLGLSPDSKTNLLHDANQGDGVIIGVIQLRCWHIGSFSDKGLGPIPAKWKGYCQSGDQFDPKKHCNRKLIGARYFIDGFIAGGEKPYNGTQNREFISPRDSSGHGTHCASTAAGSFETAIHDGVEVLSVSLGKPRISLYREIDQQDLLYYGSFHAVAHGITIVCSGGNIKPKYQTIKNGQSEHKKKKRKNLLKYTFFFSYKDYFDRRLVAGKVVLCFITSADNIIITANNVRMSGGKGIIAASEIGIPPVITKGFPVFFSCHLVSYDIGTEILNYIQLTREPRVQLKAAKTYISKQVSTYIADFSSRGPNSISPAILKPDIAAPGVDILAASIPKPGKIGLKAIYVLKYGTSMATPHVAGEESRHCLNVCILNWPRVADPFDYGGGIVNPNVARNPAYLCGMGYSETAISQLTGQVYIGLDVNIPSITVLRKVKNVGSPNSKYQGFVDPPRGTTVKVKPMQLSFSNKVSTEYYFVGLTWTDGVRIPKSHSNFQVVGRVWFVSQFRDLVGPAKTNINVLWFMLNRQFLWHQNIVSNDFELPQPSFWKCFSNMEEQSSLQIHSHPSV</sequence>
<dbReference type="InterPro" id="IPR015500">
    <property type="entry name" value="Peptidase_S8_subtilisin-rel"/>
</dbReference>
<dbReference type="AlphaFoldDB" id="A0ABD3SX69"/>
<dbReference type="PANTHER" id="PTHR10795">
    <property type="entry name" value="PROPROTEIN CONVERTASE SUBTILISIN/KEXIN"/>
    <property type="match status" value="1"/>
</dbReference>
<keyword evidence="3 6" id="KW-0732">Signal</keyword>
<dbReference type="Gene3D" id="3.40.50.200">
    <property type="entry name" value="Peptidase S8/S53 domain"/>
    <property type="match status" value="3"/>
</dbReference>
<dbReference type="GO" id="GO:0006508">
    <property type="term" value="P:proteolysis"/>
    <property type="evidence" value="ECO:0007669"/>
    <property type="project" value="UniProtKB-KW"/>
</dbReference>
<accession>A0ABD3SX69</accession>
<evidence type="ECO:0000313" key="9">
    <source>
        <dbReference type="EMBL" id="KAL3829050.1"/>
    </source>
</evidence>
<evidence type="ECO:0000256" key="2">
    <source>
        <dbReference type="ARBA" id="ARBA00022670"/>
    </source>
</evidence>
<keyword evidence="4" id="KW-0378">Hydrolase</keyword>
<gene>
    <name evidence="9" type="ORF">ACJIZ3_017852</name>
</gene>
<keyword evidence="5" id="KW-0720">Serine protease</keyword>
<feature type="signal peptide" evidence="6">
    <location>
        <begin position="1"/>
        <end position="17"/>
    </location>
</feature>